<evidence type="ECO:0000259" key="9">
    <source>
        <dbReference type="PROSITE" id="PS50893"/>
    </source>
</evidence>
<keyword evidence="12" id="KW-1185">Reference proteome</keyword>
<evidence type="ECO:0000256" key="4">
    <source>
        <dbReference type="ARBA" id="ARBA00022840"/>
    </source>
</evidence>
<dbReference type="AlphaFoldDB" id="A0A927BU29"/>
<evidence type="ECO:0000313" key="12">
    <source>
        <dbReference type="Proteomes" id="UP000621560"/>
    </source>
</evidence>
<accession>A0A927BU29</accession>
<evidence type="ECO:0000256" key="5">
    <source>
        <dbReference type="ARBA" id="ARBA00022989"/>
    </source>
</evidence>
<dbReference type="CDD" id="cd18585">
    <property type="entry name" value="ABC_6TM_CydC"/>
    <property type="match status" value="1"/>
</dbReference>
<comment type="caution">
    <text evidence="11">The sequence shown here is derived from an EMBL/GenBank/DDBJ whole genome shotgun (WGS) entry which is preliminary data.</text>
</comment>
<dbReference type="SUPFAM" id="SSF90123">
    <property type="entry name" value="ABC transporter transmembrane region"/>
    <property type="match status" value="1"/>
</dbReference>
<feature type="transmembrane region" description="Helical" evidence="8">
    <location>
        <begin position="273"/>
        <end position="299"/>
    </location>
</feature>
<name>A0A927BU29_9BACL</name>
<feature type="transmembrane region" description="Helical" evidence="8">
    <location>
        <begin position="133"/>
        <end position="152"/>
    </location>
</feature>
<dbReference type="CDD" id="cd03228">
    <property type="entry name" value="ABCC_MRP_Like"/>
    <property type="match status" value="1"/>
</dbReference>
<feature type="compositionally biased region" description="Basic and acidic residues" evidence="7">
    <location>
        <begin position="341"/>
        <end position="350"/>
    </location>
</feature>
<keyword evidence="4" id="KW-0067">ATP-binding</keyword>
<evidence type="ECO:0000256" key="6">
    <source>
        <dbReference type="ARBA" id="ARBA00023136"/>
    </source>
</evidence>
<dbReference type="PROSITE" id="PS50929">
    <property type="entry name" value="ABC_TM1F"/>
    <property type="match status" value="1"/>
</dbReference>
<dbReference type="InterPro" id="IPR011527">
    <property type="entry name" value="ABC1_TM_dom"/>
</dbReference>
<protein>
    <submittedName>
        <fullName evidence="11">Thiol reductant ABC exporter subunit CydC</fullName>
    </submittedName>
</protein>
<dbReference type="Pfam" id="PF00664">
    <property type="entry name" value="ABC_membrane"/>
    <property type="match status" value="1"/>
</dbReference>
<comment type="subcellular location">
    <subcellularLocation>
        <location evidence="1">Cell membrane</location>
        <topology evidence="1">Multi-pass membrane protein</topology>
    </subcellularLocation>
</comment>
<dbReference type="GO" id="GO:0016887">
    <property type="term" value="F:ATP hydrolysis activity"/>
    <property type="evidence" value="ECO:0007669"/>
    <property type="project" value="InterPro"/>
</dbReference>
<feature type="transmembrane region" description="Helical" evidence="8">
    <location>
        <begin position="18"/>
        <end position="42"/>
    </location>
</feature>
<dbReference type="SUPFAM" id="SSF52540">
    <property type="entry name" value="P-loop containing nucleoside triphosphate hydrolases"/>
    <property type="match status" value="1"/>
</dbReference>
<dbReference type="InterPro" id="IPR039421">
    <property type="entry name" value="Type_1_exporter"/>
</dbReference>
<sequence>MSEWTVLGKAMLRERRDIAIAIAGGFLAGAGGVGLFAASGYMVSRAAFAPPLYTLIVLTSLVKILGLLRAGSRYGERLYTHRATFSILSRLRVDFFKRLVPLAPAIFRRSRSGDLLARVVGDVESLQHFFLRVAYPPLVLAMVFLATILFASAYSLTIAGLLVLGLLAAAVLVPALVMRGQRARQRRVRLQRAALSTDMTELLYGYRDLKVYGQAERRERALHEAAAELATAQRASGLNLLRGQTLHALVTHGTTWAVLAAGAYLIAGGALAGIYLAMLVLIAFTVFEEAAAVATLPAYKQDSEHAAQRLAETVTTDDRIEQHRGAAAAGGRAAAATARGATKDTYHDAAQDPAGAAAPAAAPLRELDAGEAGPPMLELRDVTFRYADAWRPALDGASLRIAAGSKTAIVGPSGAGKTTVLELLLKLYLPQQGEVSLGGAPTGCLHDASIWRASRVVLQRNHFFRGTIRDNLLAADVHTSDEAMRAALEDAQLGAVPLDDPVLEQAENLSDGEKQRLALARAMLRRGRLWLLDEPTSALDAVTEARIVRRLFERARGDTLVWIGHRLAGLERMDQILVLDRGRVAESGSYDELMARRGAFYAMKQIEQDVVGQKISKEGFE</sequence>
<dbReference type="PANTHER" id="PTHR24221:SF653">
    <property type="entry name" value="TRANSPORT ATP-BINDING PROTEIN CYDC"/>
    <property type="match status" value="1"/>
</dbReference>
<feature type="domain" description="ABC transmembrane type-1" evidence="10">
    <location>
        <begin position="19"/>
        <end position="288"/>
    </location>
</feature>
<dbReference type="PANTHER" id="PTHR24221">
    <property type="entry name" value="ATP-BINDING CASSETTE SUB-FAMILY B"/>
    <property type="match status" value="1"/>
</dbReference>
<evidence type="ECO:0000256" key="8">
    <source>
        <dbReference type="SAM" id="Phobius"/>
    </source>
</evidence>
<dbReference type="GO" id="GO:0140359">
    <property type="term" value="F:ABC-type transporter activity"/>
    <property type="evidence" value="ECO:0007669"/>
    <property type="project" value="InterPro"/>
</dbReference>
<keyword evidence="5 8" id="KW-1133">Transmembrane helix</keyword>
<dbReference type="InterPro" id="IPR003593">
    <property type="entry name" value="AAA+_ATPase"/>
</dbReference>
<keyword evidence="6 8" id="KW-0472">Membrane</keyword>
<dbReference type="PROSITE" id="PS50893">
    <property type="entry name" value="ABC_TRANSPORTER_2"/>
    <property type="match status" value="1"/>
</dbReference>
<evidence type="ECO:0000256" key="7">
    <source>
        <dbReference type="SAM" id="MobiDB-lite"/>
    </source>
</evidence>
<feature type="transmembrane region" description="Helical" evidence="8">
    <location>
        <begin position="158"/>
        <end position="177"/>
    </location>
</feature>
<proteinExistence type="predicted"/>
<gene>
    <name evidence="11" type="primary">cydC</name>
    <name evidence="11" type="ORF">IDH44_09420</name>
</gene>
<feature type="domain" description="ABC transporter" evidence="9">
    <location>
        <begin position="377"/>
        <end position="606"/>
    </location>
</feature>
<dbReference type="SMART" id="SM00382">
    <property type="entry name" value="AAA"/>
    <property type="match status" value="1"/>
</dbReference>
<dbReference type="Gene3D" id="1.20.1560.10">
    <property type="entry name" value="ABC transporter type 1, transmembrane domain"/>
    <property type="match status" value="1"/>
</dbReference>
<evidence type="ECO:0000256" key="2">
    <source>
        <dbReference type="ARBA" id="ARBA00022692"/>
    </source>
</evidence>
<evidence type="ECO:0000259" key="10">
    <source>
        <dbReference type="PROSITE" id="PS50929"/>
    </source>
</evidence>
<dbReference type="GO" id="GO:0005886">
    <property type="term" value="C:plasma membrane"/>
    <property type="evidence" value="ECO:0007669"/>
    <property type="project" value="UniProtKB-SubCell"/>
</dbReference>
<dbReference type="NCBIfam" id="TIGR02868">
    <property type="entry name" value="CydC"/>
    <property type="match status" value="1"/>
</dbReference>
<keyword evidence="2 8" id="KW-0812">Transmembrane</keyword>
<dbReference type="Proteomes" id="UP000621560">
    <property type="component" value="Unassembled WGS sequence"/>
</dbReference>
<dbReference type="InterPro" id="IPR027417">
    <property type="entry name" value="P-loop_NTPase"/>
</dbReference>
<dbReference type="Pfam" id="PF00005">
    <property type="entry name" value="ABC_tran"/>
    <property type="match status" value="1"/>
</dbReference>
<feature type="transmembrane region" description="Helical" evidence="8">
    <location>
        <begin position="48"/>
        <end position="68"/>
    </location>
</feature>
<dbReference type="GO" id="GO:0034775">
    <property type="term" value="P:glutathione transmembrane transport"/>
    <property type="evidence" value="ECO:0007669"/>
    <property type="project" value="InterPro"/>
</dbReference>
<keyword evidence="3" id="KW-0547">Nucleotide-binding</keyword>
<evidence type="ECO:0000256" key="3">
    <source>
        <dbReference type="ARBA" id="ARBA00022741"/>
    </source>
</evidence>
<dbReference type="InterPro" id="IPR003439">
    <property type="entry name" value="ABC_transporter-like_ATP-bd"/>
</dbReference>
<organism evidence="11 12">
    <name type="scientific">Paenibacillus sabuli</name>
    <dbReference type="NCBI Taxonomy" id="2772509"/>
    <lineage>
        <taxon>Bacteria</taxon>
        <taxon>Bacillati</taxon>
        <taxon>Bacillota</taxon>
        <taxon>Bacilli</taxon>
        <taxon>Bacillales</taxon>
        <taxon>Paenibacillaceae</taxon>
        <taxon>Paenibacillus</taxon>
    </lineage>
</organism>
<dbReference type="RefSeq" id="WP_190916988.1">
    <property type="nucleotide sequence ID" value="NZ_JACXIZ010000015.1"/>
</dbReference>
<dbReference type="EMBL" id="JACXIZ010000015">
    <property type="protein sequence ID" value="MBD2845408.1"/>
    <property type="molecule type" value="Genomic_DNA"/>
</dbReference>
<feature type="region of interest" description="Disordered" evidence="7">
    <location>
        <begin position="341"/>
        <end position="361"/>
    </location>
</feature>
<feature type="compositionally biased region" description="Low complexity" evidence="7">
    <location>
        <begin position="351"/>
        <end position="361"/>
    </location>
</feature>
<dbReference type="InterPro" id="IPR014223">
    <property type="entry name" value="ABC_CydC/D"/>
</dbReference>
<reference evidence="11" key="1">
    <citation type="submission" date="2020-09" db="EMBL/GenBank/DDBJ databases">
        <title>A novel bacterium of genus Paenibacillus, isolated from South China Sea.</title>
        <authorList>
            <person name="Huang H."/>
            <person name="Mo K."/>
            <person name="Hu Y."/>
        </authorList>
    </citation>
    <scope>NUCLEOTIDE SEQUENCE</scope>
    <source>
        <strain evidence="11">IB182496</strain>
    </source>
</reference>
<dbReference type="Gene3D" id="3.40.50.300">
    <property type="entry name" value="P-loop containing nucleotide triphosphate hydrolases"/>
    <property type="match status" value="1"/>
</dbReference>
<dbReference type="GO" id="GO:0034040">
    <property type="term" value="F:ATPase-coupled lipid transmembrane transporter activity"/>
    <property type="evidence" value="ECO:0007669"/>
    <property type="project" value="TreeGrafter"/>
</dbReference>
<dbReference type="InterPro" id="IPR036640">
    <property type="entry name" value="ABC1_TM_sf"/>
</dbReference>
<evidence type="ECO:0000256" key="1">
    <source>
        <dbReference type="ARBA" id="ARBA00004651"/>
    </source>
</evidence>
<dbReference type="GO" id="GO:0045454">
    <property type="term" value="P:cell redox homeostasis"/>
    <property type="evidence" value="ECO:0007669"/>
    <property type="project" value="InterPro"/>
</dbReference>
<evidence type="ECO:0000313" key="11">
    <source>
        <dbReference type="EMBL" id="MBD2845408.1"/>
    </source>
</evidence>
<dbReference type="GO" id="GO:0005524">
    <property type="term" value="F:ATP binding"/>
    <property type="evidence" value="ECO:0007669"/>
    <property type="project" value="UniProtKB-KW"/>
</dbReference>